<dbReference type="Proteomes" id="UP000094969">
    <property type="component" value="Chromosome"/>
</dbReference>
<evidence type="ECO:0000256" key="1">
    <source>
        <dbReference type="SAM" id="MobiDB-lite"/>
    </source>
</evidence>
<dbReference type="KEGG" id="bvv:BHK69_17930"/>
<evidence type="ECO:0000313" key="4">
    <source>
        <dbReference type="Proteomes" id="UP000094969"/>
    </source>
</evidence>
<gene>
    <name evidence="3" type="ORF">BHK69_17930</name>
</gene>
<keyword evidence="4" id="KW-1185">Reference proteome</keyword>
<proteinExistence type="predicted"/>
<dbReference type="STRING" id="1526658.BHK69_17930"/>
<protein>
    <submittedName>
        <fullName evidence="3">Uncharacterized protein</fullName>
    </submittedName>
</protein>
<dbReference type="EMBL" id="CP017147">
    <property type="protein sequence ID" value="AOO82070.1"/>
    <property type="molecule type" value="Genomic_DNA"/>
</dbReference>
<dbReference type="AlphaFoldDB" id="A0A1D7U3W2"/>
<evidence type="ECO:0000256" key="2">
    <source>
        <dbReference type="SAM" id="SignalP"/>
    </source>
</evidence>
<name>A0A1D7U3W2_9HYPH</name>
<dbReference type="RefSeq" id="WP_069691280.1">
    <property type="nucleotide sequence ID" value="NZ_CP017147.1"/>
</dbReference>
<keyword evidence="2" id="KW-0732">Signal</keyword>
<organism evidence="3 4">
    <name type="scientific">Bosea vaviloviae</name>
    <dbReference type="NCBI Taxonomy" id="1526658"/>
    <lineage>
        <taxon>Bacteria</taxon>
        <taxon>Pseudomonadati</taxon>
        <taxon>Pseudomonadota</taxon>
        <taxon>Alphaproteobacteria</taxon>
        <taxon>Hyphomicrobiales</taxon>
        <taxon>Boseaceae</taxon>
        <taxon>Bosea</taxon>
    </lineage>
</organism>
<accession>A0A1D7U3W2</accession>
<feature type="compositionally biased region" description="Low complexity" evidence="1">
    <location>
        <begin position="63"/>
        <end position="74"/>
    </location>
</feature>
<feature type="chain" id="PRO_5009099896" evidence="2">
    <location>
        <begin position="24"/>
        <end position="111"/>
    </location>
</feature>
<feature type="region of interest" description="Disordered" evidence="1">
    <location>
        <begin position="28"/>
        <end position="111"/>
    </location>
</feature>
<feature type="compositionally biased region" description="Low complexity" evidence="1">
    <location>
        <begin position="88"/>
        <end position="100"/>
    </location>
</feature>
<sequence>MLAITRLLAAAIAVATGSFAALAQGTVTPPQAPSAVAPQSNSGLGPVTTHPSQVDKGQNMILPSAGSSGPSAAPTMIYDCKAKPQDCTTPATPADKATAPQISAPPATTPP</sequence>
<feature type="signal peptide" evidence="2">
    <location>
        <begin position="1"/>
        <end position="23"/>
    </location>
</feature>
<feature type="compositionally biased region" description="Low complexity" evidence="1">
    <location>
        <begin position="28"/>
        <end position="40"/>
    </location>
</feature>
<reference evidence="3 4" key="1">
    <citation type="journal article" date="2015" name="Antonie Van Leeuwenhoek">
        <title>Bosea vaviloviae sp. nov., a new species of slow-growing rhizobia isolated from nodules of the relict species Vavilovia formosa (Stev.) Fed.</title>
        <authorList>
            <person name="Safronova V.I."/>
            <person name="Kuznetsova I.G."/>
            <person name="Sazanova A.L."/>
            <person name="Kimeklis A.K."/>
            <person name="Belimov A.A."/>
            <person name="Andronov E.E."/>
            <person name="Pinaev A.G."/>
            <person name="Chizhevskaya E.P."/>
            <person name="Pukhaev A.R."/>
            <person name="Popov K.P."/>
            <person name="Willems A."/>
            <person name="Tikhonovich I.A."/>
        </authorList>
    </citation>
    <scope>NUCLEOTIDE SEQUENCE [LARGE SCALE GENOMIC DNA]</scope>
    <source>
        <strain evidence="3 4">Vaf18</strain>
    </source>
</reference>
<evidence type="ECO:0000313" key="3">
    <source>
        <dbReference type="EMBL" id="AOO82070.1"/>
    </source>
</evidence>